<reference evidence="12" key="1">
    <citation type="journal article" date="2019" name="Int. J. Syst. Evol. Microbiol.">
        <title>The Global Catalogue of Microorganisms (GCM) 10K type strain sequencing project: providing services to taxonomists for standard genome sequencing and annotation.</title>
        <authorList>
            <consortium name="The Broad Institute Genomics Platform"/>
            <consortium name="The Broad Institute Genome Sequencing Center for Infectious Disease"/>
            <person name="Wu L."/>
            <person name="Ma J."/>
        </authorList>
    </citation>
    <scope>NUCLEOTIDE SEQUENCE [LARGE SCALE GENOMIC DNA]</scope>
    <source>
        <strain evidence="12">JCM 16548</strain>
    </source>
</reference>
<dbReference type="InterPro" id="IPR043129">
    <property type="entry name" value="ATPase_NBD"/>
</dbReference>
<keyword evidence="2" id="KW-0808">Transferase</keyword>
<keyword evidence="6" id="KW-1015">Disulfide bond</keyword>
<evidence type="ECO:0000256" key="3">
    <source>
        <dbReference type="ARBA" id="ARBA00022741"/>
    </source>
</evidence>
<dbReference type="InterPro" id="IPR000577">
    <property type="entry name" value="Carb_kinase_FGGY"/>
</dbReference>
<evidence type="ECO:0000256" key="7">
    <source>
        <dbReference type="ARBA" id="ARBA00023308"/>
    </source>
</evidence>
<protein>
    <submittedName>
        <fullName evidence="11">Rhamnulokinase family protein</fullName>
    </submittedName>
</protein>
<evidence type="ECO:0000256" key="8">
    <source>
        <dbReference type="SAM" id="MobiDB-lite"/>
    </source>
</evidence>
<evidence type="ECO:0000256" key="1">
    <source>
        <dbReference type="ARBA" id="ARBA00009156"/>
    </source>
</evidence>
<evidence type="ECO:0000256" key="4">
    <source>
        <dbReference type="ARBA" id="ARBA00022777"/>
    </source>
</evidence>
<sequence>MTTSSAVTVAAIDIGASSGRVVAGIVRDGTVTIEVVHRFANGLRTLDGRLRWDLTGLYAEVLTGLEAVAARHGDVVSIGIDTWAVDYGLLDTGGRLLAEPTAYRDDRTEAVIAEVDARISRRRQYAISGLQFLPFNTVYQLAAEQRGELWDRAAHAVLLPDLLAYWLTGVLRTEITNASTTGLLDARLRTWSAEAFDALGLPPGLFPPLIEPGQPVGAITAEVRTRTGLPATTTVVAVGSHDTASAVVAVPASGRDVAYVSSGTWSLVGLELDEPVITDESRAANFTNEGGVDGRVRFLRNVGGLWLLQESLREWSGQGGETDLGVLLDGATQCPTGGPVIDVDDDRFIAPGDMPARIQQACRASGQPEPTTPVEIVRCVLDSLATAYARTVEQAEQLTGRRVATVHVVGGGSQNALLCQLTADRTGRPVLAGPAEATALGNVVVQARTAGALAGSLEDLRTVLRAGLELRRFTPGAVGPAEQEPSAAIPPAGG</sequence>
<dbReference type="PANTHER" id="PTHR10196:SF93">
    <property type="entry name" value="L-RHAMNULOKINASE"/>
    <property type="match status" value="1"/>
</dbReference>
<feature type="domain" description="Carbohydrate kinase FGGY N-terminal" evidence="9">
    <location>
        <begin position="10"/>
        <end position="248"/>
    </location>
</feature>
<evidence type="ECO:0000259" key="10">
    <source>
        <dbReference type="Pfam" id="PF02782"/>
    </source>
</evidence>
<evidence type="ECO:0000256" key="5">
    <source>
        <dbReference type="ARBA" id="ARBA00022840"/>
    </source>
</evidence>
<evidence type="ECO:0000256" key="2">
    <source>
        <dbReference type="ARBA" id="ARBA00022679"/>
    </source>
</evidence>
<dbReference type="Proteomes" id="UP001500051">
    <property type="component" value="Unassembled WGS sequence"/>
</dbReference>
<dbReference type="Pfam" id="PF00370">
    <property type="entry name" value="FGGY_N"/>
    <property type="match status" value="1"/>
</dbReference>
<gene>
    <name evidence="11" type="ORF">GCM10022204_30320</name>
</gene>
<name>A0ABP7DW44_9ACTN</name>
<keyword evidence="3" id="KW-0547">Nucleotide-binding</keyword>
<proteinExistence type="inferred from homology"/>
<dbReference type="InterPro" id="IPR018484">
    <property type="entry name" value="FGGY_N"/>
</dbReference>
<dbReference type="Pfam" id="PF02782">
    <property type="entry name" value="FGGY_C"/>
    <property type="match status" value="1"/>
</dbReference>
<organism evidence="11 12">
    <name type="scientific">Microlunatus aurantiacus</name>
    <dbReference type="NCBI Taxonomy" id="446786"/>
    <lineage>
        <taxon>Bacteria</taxon>
        <taxon>Bacillati</taxon>
        <taxon>Actinomycetota</taxon>
        <taxon>Actinomycetes</taxon>
        <taxon>Propionibacteriales</taxon>
        <taxon>Propionibacteriaceae</taxon>
        <taxon>Microlunatus</taxon>
    </lineage>
</organism>
<comment type="similarity">
    <text evidence="1">Belongs to the FGGY kinase family.</text>
</comment>
<dbReference type="PIRSF" id="PIRSF000538">
    <property type="entry name" value="GlpK"/>
    <property type="match status" value="1"/>
</dbReference>
<dbReference type="Gene3D" id="3.30.420.40">
    <property type="match status" value="2"/>
</dbReference>
<keyword evidence="5" id="KW-0067">ATP-binding</keyword>
<dbReference type="EMBL" id="BAAAYX010000013">
    <property type="protein sequence ID" value="GAA3709943.1"/>
    <property type="molecule type" value="Genomic_DNA"/>
</dbReference>
<keyword evidence="12" id="KW-1185">Reference proteome</keyword>
<evidence type="ECO:0000313" key="11">
    <source>
        <dbReference type="EMBL" id="GAA3709943.1"/>
    </source>
</evidence>
<keyword evidence="7" id="KW-0684">Rhamnose metabolism</keyword>
<dbReference type="PANTHER" id="PTHR10196">
    <property type="entry name" value="SUGAR KINASE"/>
    <property type="match status" value="1"/>
</dbReference>
<dbReference type="SUPFAM" id="SSF53067">
    <property type="entry name" value="Actin-like ATPase domain"/>
    <property type="match status" value="2"/>
</dbReference>
<keyword evidence="4" id="KW-0418">Kinase</keyword>
<dbReference type="CDD" id="cd07771">
    <property type="entry name" value="ASKHA_NBD_FGGY_RhaB-like"/>
    <property type="match status" value="1"/>
</dbReference>
<feature type="domain" description="Carbohydrate kinase FGGY C-terminal" evidence="10">
    <location>
        <begin position="258"/>
        <end position="449"/>
    </location>
</feature>
<evidence type="ECO:0000256" key="6">
    <source>
        <dbReference type="ARBA" id="ARBA00023157"/>
    </source>
</evidence>
<feature type="region of interest" description="Disordered" evidence="8">
    <location>
        <begin position="475"/>
        <end position="494"/>
    </location>
</feature>
<dbReference type="InterPro" id="IPR013449">
    <property type="entry name" value="Rhamnulokinase"/>
</dbReference>
<dbReference type="InterPro" id="IPR018485">
    <property type="entry name" value="FGGY_C"/>
</dbReference>
<accession>A0ABP7DW44</accession>
<evidence type="ECO:0000259" key="9">
    <source>
        <dbReference type="Pfam" id="PF00370"/>
    </source>
</evidence>
<comment type="caution">
    <text evidence="11">The sequence shown here is derived from an EMBL/GenBank/DDBJ whole genome shotgun (WGS) entry which is preliminary data.</text>
</comment>
<evidence type="ECO:0000313" key="12">
    <source>
        <dbReference type="Proteomes" id="UP001500051"/>
    </source>
</evidence>
<dbReference type="RefSeq" id="WP_344813229.1">
    <property type="nucleotide sequence ID" value="NZ_BAAAYX010000013.1"/>
</dbReference>